<name>A0AA38S4F6_9PEZI</name>
<accession>A0AA38S4F6</accession>
<dbReference type="EMBL" id="JANBVN010000052">
    <property type="protein sequence ID" value="KAJ9155969.1"/>
    <property type="molecule type" value="Genomic_DNA"/>
</dbReference>
<comment type="subcellular location">
    <subcellularLocation>
        <location evidence="1">Nucleus</location>
    </subcellularLocation>
</comment>
<organism evidence="8 9">
    <name type="scientific">Coniochaeta hoffmannii</name>
    <dbReference type="NCBI Taxonomy" id="91930"/>
    <lineage>
        <taxon>Eukaryota</taxon>
        <taxon>Fungi</taxon>
        <taxon>Dikarya</taxon>
        <taxon>Ascomycota</taxon>
        <taxon>Pezizomycotina</taxon>
        <taxon>Sordariomycetes</taxon>
        <taxon>Sordariomycetidae</taxon>
        <taxon>Coniochaetales</taxon>
        <taxon>Coniochaetaceae</taxon>
        <taxon>Coniochaeta</taxon>
    </lineage>
</organism>
<dbReference type="InterPro" id="IPR051027">
    <property type="entry name" value="bZIP_transcription_factors"/>
</dbReference>
<evidence type="ECO:0000256" key="2">
    <source>
        <dbReference type="ARBA" id="ARBA00023015"/>
    </source>
</evidence>
<dbReference type="CDD" id="cd14687">
    <property type="entry name" value="bZIP_ATF2"/>
    <property type="match status" value="1"/>
</dbReference>
<evidence type="ECO:0000313" key="9">
    <source>
        <dbReference type="Proteomes" id="UP001174691"/>
    </source>
</evidence>
<feature type="region of interest" description="Disordered" evidence="6">
    <location>
        <begin position="104"/>
        <end position="179"/>
    </location>
</feature>
<reference evidence="8" key="1">
    <citation type="submission" date="2022-07" db="EMBL/GenBank/DDBJ databases">
        <title>Fungi with potential for degradation of polypropylene.</title>
        <authorList>
            <person name="Gostincar C."/>
        </authorList>
    </citation>
    <scope>NUCLEOTIDE SEQUENCE</scope>
    <source>
        <strain evidence="8">EXF-13287</strain>
    </source>
</reference>
<dbReference type="Pfam" id="PF00170">
    <property type="entry name" value="bZIP_1"/>
    <property type="match status" value="1"/>
</dbReference>
<evidence type="ECO:0000256" key="1">
    <source>
        <dbReference type="ARBA" id="ARBA00004123"/>
    </source>
</evidence>
<keyword evidence="2" id="KW-0805">Transcription regulation</keyword>
<feature type="compositionally biased region" description="Low complexity" evidence="6">
    <location>
        <begin position="108"/>
        <end position="144"/>
    </location>
</feature>
<dbReference type="GO" id="GO:0005634">
    <property type="term" value="C:nucleus"/>
    <property type="evidence" value="ECO:0007669"/>
    <property type="project" value="UniProtKB-SubCell"/>
</dbReference>
<proteinExistence type="predicted"/>
<dbReference type="Gene3D" id="1.20.5.170">
    <property type="match status" value="1"/>
</dbReference>
<feature type="coiled-coil region" evidence="5">
    <location>
        <begin position="199"/>
        <end position="226"/>
    </location>
</feature>
<dbReference type="Proteomes" id="UP001174691">
    <property type="component" value="Unassembled WGS sequence"/>
</dbReference>
<evidence type="ECO:0000259" key="7">
    <source>
        <dbReference type="PROSITE" id="PS50217"/>
    </source>
</evidence>
<keyword evidence="9" id="KW-1185">Reference proteome</keyword>
<keyword evidence="4" id="KW-0539">Nucleus</keyword>
<dbReference type="InterPro" id="IPR046347">
    <property type="entry name" value="bZIP_sf"/>
</dbReference>
<dbReference type="SMART" id="SM00338">
    <property type="entry name" value="BRLZ"/>
    <property type="match status" value="1"/>
</dbReference>
<feature type="region of interest" description="Disordered" evidence="6">
    <location>
        <begin position="268"/>
        <end position="310"/>
    </location>
</feature>
<dbReference type="AlphaFoldDB" id="A0AA38S4F6"/>
<dbReference type="PANTHER" id="PTHR19304">
    <property type="entry name" value="CYCLIC-AMP RESPONSE ELEMENT BINDING PROTEIN"/>
    <property type="match status" value="1"/>
</dbReference>
<feature type="compositionally biased region" description="Basic and acidic residues" evidence="6">
    <location>
        <begin position="167"/>
        <end position="179"/>
    </location>
</feature>
<dbReference type="SUPFAM" id="SSF57959">
    <property type="entry name" value="Leucine zipper domain"/>
    <property type="match status" value="1"/>
</dbReference>
<dbReference type="InterPro" id="IPR004827">
    <property type="entry name" value="bZIP"/>
</dbReference>
<dbReference type="PROSITE" id="PS50217">
    <property type="entry name" value="BZIP"/>
    <property type="match status" value="1"/>
</dbReference>
<dbReference type="GO" id="GO:0003700">
    <property type="term" value="F:DNA-binding transcription factor activity"/>
    <property type="evidence" value="ECO:0007669"/>
    <property type="project" value="InterPro"/>
</dbReference>
<evidence type="ECO:0000256" key="5">
    <source>
        <dbReference type="SAM" id="Coils"/>
    </source>
</evidence>
<comment type="caution">
    <text evidence="8">The sequence shown here is derived from an EMBL/GenBank/DDBJ whole genome shotgun (WGS) entry which is preliminary data.</text>
</comment>
<evidence type="ECO:0000256" key="3">
    <source>
        <dbReference type="ARBA" id="ARBA00023163"/>
    </source>
</evidence>
<gene>
    <name evidence="8" type="ORF">NKR19_g4237</name>
</gene>
<feature type="compositionally biased region" description="Polar residues" evidence="6">
    <location>
        <begin position="286"/>
        <end position="310"/>
    </location>
</feature>
<evidence type="ECO:0000256" key="6">
    <source>
        <dbReference type="SAM" id="MobiDB-lite"/>
    </source>
</evidence>
<evidence type="ECO:0000256" key="4">
    <source>
        <dbReference type="ARBA" id="ARBA00023242"/>
    </source>
</evidence>
<evidence type="ECO:0000313" key="8">
    <source>
        <dbReference type="EMBL" id="KAJ9155969.1"/>
    </source>
</evidence>
<keyword evidence="5" id="KW-0175">Coiled coil</keyword>
<dbReference type="PROSITE" id="PS00036">
    <property type="entry name" value="BZIP_BASIC"/>
    <property type="match status" value="1"/>
</dbReference>
<keyword evidence="3" id="KW-0804">Transcription</keyword>
<protein>
    <recommendedName>
        <fullName evidence="7">BZIP domain-containing protein</fullName>
    </recommendedName>
</protein>
<feature type="domain" description="BZIP" evidence="7">
    <location>
        <begin position="174"/>
        <end position="237"/>
    </location>
</feature>
<sequence length="377" mass="41447">METPSSLFVDVLGIDGALGDGCKAPTLDQNFPMFAENVVKRGLPFSSSSKLKMPQGLDRWDDATEATTEAAETGTIEMERMFLRPAGLYAEGNNDTMMTLRDHSSKVPLTTSPGPTRPTRPSTSRKTTSSLNSDSYGSSSSLTSVATDITEPDPEPPKKRTRSTMKIKKEAPEDNKRNKFLERNRIAASKCREKKKEFVSKLEETKTSLEHKHARLQMEYNALLAEVGTLKHDLMTHAKCNDTNIDKWIANEARKFVQTSDIFGHGVAEAQNPGQQDNPFGHTHTRQSSTASSVQPHGLPNFSNASGRRNSMAYSQGTSFDYGPIEDSSIDPAWTASSVQTSPTDLAFPTVASPKFGRDIGGMNFDHMPDDMFDAEQ</sequence>